<organism evidence="3">
    <name type="scientific">Telmatobacter sp. DSM 110680</name>
    <dbReference type="NCBI Taxonomy" id="3036704"/>
    <lineage>
        <taxon>Bacteria</taxon>
        <taxon>Pseudomonadati</taxon>
        <taxon>Acidobacteriota</taxon>
        <taxon>Terriglobia</taxon>
        <taxon>Terriglobales</taxon>
        <taxon>Acidobacteriaceae</taxon>
        <taxon>Telmatobacter</taxon>
    </lineage>
</organism>
<gene>
    <name evidence="3" type="ORF">P8935_09095</name>
</gene>
<dbReference type="Pfam" id="PF07244">
    <property type="entry name" value="POTRA"/>
    <property type="match status" value="1"/>
</dbReference>
<protein>
    <recommendedName>
        <fullName evidence="2">POTRA domain-containing protein</fullName>
    </recommendedName>
</protein>
<name>A0AAU7DQX1_9BACT</name>
<keyword evidence="1" id="KW-0732">Signal</keyword>
<dbReference type="GO" id="GO:0019867">
    <property type="term" value="C:outer membrane"/>
    <property type="evidence" value="ECO:0007669"/>
    <property type="project" value="InterPro"/>
</dbReference>
<accession>A0AAU7DQX1</accession>
<feature type="chain" id="PRO_5043963816" description="POTRA domain-containing protein" evidence="1">
    <location>
        <begin position="23"/>
        <end position="424"/>
    </location>
</feature>
<feature type="signal peptide" evidence="1">
    <location>
        <begin position="1"/>
        <end position="22"/>
    </location>
</feature>
<evidence type="ECO:0000259" key="2">
    <source>
        <dbReference type="Pfam" id="PF07244"/>
    </source>
</evidence>
<dbReference type="RefSeq" id="WP_348264677.1">
    <property type="nucleotide sequence ID" value="NZ_CP121196.1"/>
</dbReference>
<proteinExistence type="predicted"/>
<sequence>MPPKLIPVVVAALLCSSVSAHAQKFVPKSIQFNGDPEYSNEELLAASGLKKGDTLSYAQINDVSKSLLDTGMFASLAFKFDGQDLIFQLTPAEQIVPIHLSNLPFALGPQLDAKLRQKYSLYHGKLPSEGGLAETVRAALEQMLTAQGIKATVLASPVADRKSGKITAVSFSITNPPVLVGDITPENSAPLDPKVLPILARLSGSSYDSDGSPEQIATNIRLYYQDQGYLEAAVQANPSAVPSIALDAIRIPFSVSVTPGIRYKVKEIRLDPGLVVNQADFDRQSHIHPGDPADGEHIRANWLYLERQYHNHGFIRAKVDATPTLDRNNGTVSYVATVLPGPAYNMGTLNIENVSDELRTMMLAAWKMPPGAVFNEGSILGFFATTNVNPKLERVFATVDVKYVMRPNDDTRTVDLTLRLERKH</sequence>
<dbReference type="InterPro" id="IPR010827">
    <property type="entry name" value="BamA/TamA_POTRA"/>
</dbReference>
<dbReference type="Gene3D" id="3.10.20.310">
    <property type="entry name" value="membrane protein fhac"/>
    <property type="match status" value="2"/>
</dbReference>
<dbReference type="AlphaFoldDB" id="A0AAU7DQX1"/>
<evidence type="ECO:0000313" key="3">
    <source>
        <dbReference type="EMBL" id="XBH19460.1"/>
    </source>
</evidence>
<evidence type="ECO:0000256" key="1">
    <source>
        <dbReference type="SAM" id="SignalP"/>
    </source>
</evidence>
<dbReference type="EMBL" id="CP121196">
    <property type="protein sequence ID" value="XBH19460.1"/>
    <property type="molecule type" value="Genomic_DNA"/>
</dbReference>
<feature type="domain" description="POTRA" evidence="2">
    <location>
        <begin position="263"/>
        <end position="338"/>
    </location>
</feature>
<reference evidence="3" key="1">
    <citation type="submission" date="2023-03" db="EMBL/GenBank/DDBJ databases">
        <title>Edaphobacter sp.</title>
        <authorList>
            <person name="Huber K.J."/>
            <person name="Papendorf J."/>
            <person name="Pilke C."/>
            <person name="Bunk B."/>
            <person name="Sproeer C."/>
            <person name="Pester M."/>
        </authorList>
    </citation>
    <scope>NUCLEOTIDE SEQUENCE</scope>
    <source>
        <strain evidence="3">DSM 110680</strain>
    </source>
</reference>